<feature type="non-terminal residue" evidence="2">
    <location>
        <position position="1"/>
    </location>
</feature>
<dbReference type="AlphaFoldDB" id="X6MA22"/>
<evidence type="ECO:0000313" key="2">
    <source>
        <dbReference type="EMBL" id="ETO10744.1"/>
    </source>
</evidence>
<accession>X6MA22</accession>
<sequence length="193" mass="22588">ANLLGHLVCPVTTNNLKCLRYVLESEMVTPKTHARAFDEALNMAMLYQNVEGLRVLMKAKYESDRDKETKEYGARQIKERSQSEELLEYLKKQEHYGMVMTTLCDVMIAMMKDHKKVSNEVLNVCWLFDKTKMWTAMYDTCKQLLQVDSLSEDVHAYKWLEEHLLKNTELSTMIIVMVMIMVMVMVMVMIMVI</sequence>
<keyword evidence="1" id="KW-0812">Transmembrane</keyword>
<keyword evidence="1" id="KW-0472">Membrane</keyword>
<organism evidence="2 3">
    <name type="scientific">Reticulomyxa filosa</name>
    <dbReference type="NCBI Taxonomy" id="46433"/>
    <lineage>
        <taxon>Eukaryota</taxon>
        <taxon>Sar</taxon>
        <taxon>Rhizaria</taxon>
        <taxon>Retaria</taxon>
        <taxon>Foraminifera</taxon>
        <taxon>Monothalamids</taxon>
        <taxon>Reticulomyxidae</taxon>
        <taxon>Reticulomyxa</taxon>
    </lineage>
</organism>
<feature type="non-terminal residue" evidence="2">
    <location>
        <position position="193"/>
    </location>
</feature>
<comment type="caution">
    <text evidence="2">The sequence shown here is derived from an EMBL/GenBank/DDBJ whole genome shotgun (WGS) entry which is preliminary data.</text>
</comment>
<evidence type="ECO:0000313" key="3">
    <source>
        <dbReference type="Proteomes" id="UP000023152"/>
    </source>
</evidence>
<evidence type="ECO:0000256" key="1">
    <source>
        <dbReference type="SAM" id="Phobius"/>
    </source>
</evidence>
<feature type="transmembrane region" description="Helical" evidence="1">
    <location>
        <begin position="170"/>
        <end position="192"/>
    </location>
</feature>
<dbReference type="Proteomes" id="UP000023152">
    <property type="component" value="Unassembled WGS sequence"/>
</dbReference>
<proteinExistence type="predicted"/>
<dbReference type="EMBL" id="ASPP01023173">
    <property type="protein sequence ID" value="ETO10744.1"/>
    <property type="molecule type" value="Genomic_DNA"/>
</dbReference>
<reference evidence="2 3" key="1">
    <citation type="journal article" date="2013" name="Curr. Biol.">
        <title>The Genome of the Foraminiferan Reticulomyxa filosa.</title>
        <authorList>
            <person name="Glockner G."/>
            <person name="Hulsmann N."/>
            <person name="Schleicher M."/>
            <person name="Noegel A.A."/>
            <person name="Eichinger L."/>
            <person name="Gallinger C."/>
            <person name="Pawlowski J."/>
            <person name="Sierra R."/>
            <person name="Euteneuer U."/>
            <person name="Pillet L."/>
            <person name="Moustafa A."/>
            <person name="Platzer M."/>
            <person name="Groth M."/>
            <person name="Szafranski K."/>
            <person name="Schliwa M."/>
        </authorList>
    </citation>
    <scope>NUCLEOTIDE SEQUENCE [LARGE SCALE GENOMIC DNA]</scope>
</reference>
<protein>
    <submittedName>
        <fullName evidence="2">Uncharacterized protein</fullName>
    </submittedName>
</protein>
<keyword evidence="3" id="KW-1185">Reference proteome</keyword>
<keyword evidence="1" id="KW-1133">Transmembrane helix</keyword>
<name>X6MA22_RETFI</name>
<gene>
    <name evidence="2" type="ORF">RFI_26633</name>
</gene>